<keyword evidence="4 6" id="KW-1133">Transmembrane helix</keyword>
<evidence type="ECO:0000313" key="8">
    <source>
        <dbReference type="Proteomes" id="UP001152798"/>
    </source>
</evidence>
<evidence type="ECO:0000256" key="2">
    <source>
        <dbReference type="ARBA" id="ARBA00006208"/>
    </source>
</evidence>
<keyword evidence="5 6" id="KW-0472">Membrane</keyword>
<keyword evidence="8" id="KW-1185">Reference proteome</keyword>
<evidence type="ECO:0000313" key="7">
    <source>
        <dbReference type="EMBL" id="CAH1398902.1"/>
    </source>
</evidence>
<name>A0A9P0HBI6_NEZVI</name>
<gene>
    <name evidence="7" type="ORF">NEZAVI_LOCUS8462</name>
</gene>
<dbReference type="OrthoDB" id="269173at2759"/>
<protein>
    <recommendedName>
        <fullName evidence="9">Transmembrane protein 256 homolog</fullName>
    </recommendedName>
</protein>
<dbReference type="EMBL" id="OV725080">
    <property type="protein sequence ID" value="CAH1398902.1"/>
    <property type="molecule type" value="Genomic_DNA"/>
</dbReference>
<evidence type="ECO:0000256" key="3">
    <source>
        <dbReference type="ARBA" id="ARBA00022692"/>
    </source>
</evidence>
<dbReference type="AlphaFoldDB" id="A0A9P0HBI6"/>
<sequence>MFGADALNFIFQNPLADTTVSIITKTAKILTKGADAFLPKPNQQPVQQIIKMDPEPLWKLAGRGGIFVKLAAISGSAAVVLGAYGAHTVLPDKDKDENAKVAFQTANRYHFFHTLALLGVPLCRYPAISGSLFILGLSLFSGTCYYYSITGDNRFRRLTPVGGTCLILGWIAMLF</sequence>
<dbReference type="GO" id="GO:0016020">
    <property type="term" value="C:membrane"/>
    <property type="evidence" value="ECO:0007669"/>
    <property type="project" value="UniProtKB-SubCell"/>
</dbReference>
<keyword evidence="3 6" id="KW-0812">Transmembrane</keyword>
<feature type="transmembrane region" description="Helical" evidence="6">
    <location>
        <begin position="125"/>
        <end position="146"/>
    </location>
</feature>
<evidence type="ECO:0008006" key="9">
    <source>
        <dbReference type="Google" id="ProtNLM"/>
    </source>
</evidence>
<evidence type="ECO:0000256" key="1">
    <source>
        <dbReference type="ARBA" id="ARBA00004141"/>
    </source>
</evidence>
<accession>A0A9P0HBI6</accession>
<evidence type="ECO:0000256" key="6">
    <source>
        <dbReference type="SAM" id="Phobius"/>
    </source>
</evidence>
<feature type="transmembrane region" description="Helical" evidence="6">
    <location>
        <begin position="66"/>
        <end position="86"/>
    </location>
</feature>
<evidence type="ECO:0000256" key="5">
    <source>
        <dbReference type="ARBA" id="ARBA00023136"/>
    </source>
</evidence>
<evidence type="ECO:0000256" key="4">
    <source>
        <dbReference type="ARBA" id="ARBA00022989"/>
    </source>
</evidence>
<dbReference type="InterPro" id="IPR006696">
    <property type="entry name" value="DUF423"/>
</dbReference>
<organism evidence="7 8">
    <name type="scientific">Nezara viridula</name>
    <name type="common">Southern green stink bug</name>
    <name type="synonym">Cimex viridulus</name>
    <dbReference type="NCBI Taxonomy" id="85310"/>
    <lineage>
        <taxon>Eukaryota</taxon>
        <taxon>Metazoa</taxon>
        <taxon>Ecdysozoa</taxon>
        <taxon>Arthropoda</taxon>
        <taxon>Hexapoda</taxon>
        <taxon>Insecta</taxon>
        <taxon>Pterygota</taxon>
        <taxon>Neoptera</taxon>
        <taxon>Paraneoptera</taxon>
        <taxon>Hemiptera</taxon>
        <taxon>Heteroptera</taxon>
        <taxon>Panheteroptera</taxon>
        <taxon>Pentatomomorpha</taxon>
        <taxon>Pentatomoidea</taxon>
        <taxon>Pentatomidae</taxon>
        <taxon>Pentatominae</taxon>
        <taxon>Nezara</taxon>
    </lineage>
</organism>
<reference evidence="7" key="1">
    <citation type="submission" date="2022-01" db="EMBL/GenBank/DDBJ databases">
        <authorList>
            <person name="King R."/>
        </authorList>
    </citation>
    <scope>NUCLEOTIDE SEQUENCE</scope>
</reference>
<proteinExistence type="inferred from homology"/>
<comment type="subcellular location">
    <subcellularLocation>
        <location evidence="1">Membrane</location>
        <topology evidence="1">Multi-pass membrane protein</topology>
    </subcellularLocation>
</comment>
<dbReference type="Proteomes" id="UP001152798">
    <property type="component" value="Chromosome 4"/>
</dbReference>
<dbReference type="Pfam" id="PF04241">
    <property type="entry name" value="DUF423"/>
    <property type="match status" value="1"/>
</dbReference>
<comment type="similarity">
    <text evidence="2">Belongs to the TMEM256 family.</text>
</comment>
<dbReference type="PANTHER" id="PTHR43461">
    <property type="entry name" value="TRANSMEMBRANE PROTEIN 256"/>
    <property type="match status" value="1"/>
</dbReference>
<dbReference type="PANTHER" id="PTHR43461:SF1">
    <property type="entry name" value="TRANSMEMBRANE PROTEIN 256"/>
    <property type="match status" value="1"/>
</dbReference>